<evidence type="ECO:0000256" key="1">
    <source>
        <dbReference type="ARBA" id="ARBA00023125"/>
    </source>
</evidence>
<dbReference type="InterPro" id="IPR025269">
    <property type="entry name" value="SAM-like_dom"/>
</dbReference>
<dbReference type="PANTHER" id="PTHR30349:SF64">
    <property type="entry name" value="PROPHAGE INTEGRASE INTD-RELATED"/>
    <property type="match status" value="1"/>
</dbReference>
<dbReference type="PANTHER" id="PTHR30349">
    <property type="entry name" value="PHAGE INTEGRASE-RELATED"/>
    <property type="match status" value="1"/>
</dbReference>
<dbReference type="Gene3D" id="1.10.150.130">
    <property type="match status" value="1"/>
</dbReference>
<comment type="caution">
    <text evidence="4">The sequence shown here is derived from an EMBL/GenBank/DDBJ whole genome shotgun (WGS) entry which is preliminary data.</text>
</comment>
<keyword evidence="1" id="KW-0238">DNA-binding</keyword>
<organism evidence="4 5">
    <name type="scientific">Candidatus Parabacteroides intestinigallinarum</name>
    <dbReference type="NCBI Taxonomy" id="2838722"/>
    <lineage>
        <taxon>Bacteria</taxon>
        <taxon>Pseudomonadati</taxon>
        <taxon>Bacteroidota</taxon>
        <taxon>Bacteroidia</taxon>
        <taxon>Bacteroidales</taxon>
        <taxon>Tannerellaceae</taxon>
        <taxon>Parabacteroides</taxon>
    </lineage>
</organism>
<dbReference type="SUPFAM" id="SSF56349">
    <property type="entry name" value="DNA breaking-rejoining enzymes"/>
    <property type="match status" value="1"/>
</dbReference>
<evidence type="ECO:0000313" key="4">
    <source>
        <dbReference type="EMBL" id="HIX86588.1"/>
    </source>
</evidence>
<evidence type="ECO:0000256" key="2">
    <source>
        <dbReference type="ARBA" id="ARBA00023172"/>
    </source>
</evidence>
<reference evidence="4" key="2">
    <citation type="submission" date="2021-04" db="EMBL/GenBank/DDBJ databases">
        <authorList>
            <person name="Gilroy R."/>
        </authorList>
    </citation>
    <scope>NUCLEOTIDE SEQUENCE</scope>
    <source>
        <strain evidence="4">ChiHecec2B26-12326</strain>
    </source>
</reference>
<dbReference type="InterPro" id="IPR013762">
    <property type="entry name" value="Integrase-like_cat_sf"/>
</dbReference>
<evidence type="ECO:0000313" key="5">
    <source>
        <dbReference type="Proteomes" id="UP000823847"/>
    </source>
</evidence>
<gene>
    <name evidence="4" type="ORF">H9848_08290</name>
</gene>
<dbReference type="InterPro" id="IPR011010">
    <property type="entry name" value="DNA_brk_join_enz"/>
</dbReference>
<name>A0A9D1XS73_9BACT</name>
<proteinExistence type="predicted"/>
<reference evidence="4" key="1">
    <citation type="journal article" date="2021" name="PeerJ">
        <title>Extensive microbial diversity within the chicken gut microbiome revealed by metagenomics and culture.</title>
        <authorList>
            <person name="Gilroy R."/>
            <person name="Ravi A."/>
            <person name="Getino M."/>
            <person name="Pursley I."/>
            <person name="Horton D.L."/>
            <person name="Alikhan N.F."/>
            <person name="Baker D."/>
            <person name="Gharbi K."/>
            <person name="Hall N."/>
            <person name="Watson M."/>
            <person name="Adriaenssens E.M."/>
            <person name="Foster-Nyarko E."/>
            <person name="Jarju S."/>
            <person name="Secka A."/>
            <person name="Antonio M."/>
            <person name="Oren A."/>
            <person name="Chaudhuri R.R."/>
            <person name="La Ragione R."/>
            <person name="Hildebrand F."/>
            <person name="Pallen M.J."/>
        </authorList>
    </citation>
    <scope>NUCLEOTIDE SEQUENCE</scope>
    <source>
        <strain evidence="4">ChiHecec2B26-12326</strain>
    </source>
</reference>
<dbReference type="GO" id="GO:0015074">
    <property type="term" value="P:DNA integration"/>
    <property type="evidence" value="ECO:0007669"/>
    <property type="project" value="InterPro"/>
</dbReference>
<sequence>MATIKVKFRPSTVPGKAGTVVYQVIHRRKVRLLSTHVRMLPARWEEYQTGTLPADNSPQLYQIERGLKRLKEIVRSLEQDEQPYSVDDITERYHKKDLSPSLFEFMRQIINDLTQQNKFSTAHNYQSTMNSLRDFAHGVELIFADLNATFIEKYEAWLSKRDLSRNTLSFYMRILRATYNKAVRAGWATQMYPFQNVYTGIERTRKRAVPESTIARISQLELPPNSPLSMARDLFLFCYGTRGMSFVDLAHLRPSDIRGGVIRYNRRKTGQRMEVRIEKPMADILKRYKRSNGNPTPFLFPLLTANDQAARYRQYQTALRQYNRLLGQLSRMVEADSGITSYVARHK</sequence>
<dbReference type="GO" id="GO:0006310">
    <property type="term" value="P:DNA recombination"/>
    <property type="evidence" value="ECO:0007669"/>
    <property type="project" value="UniProtKB-KW"/>
</dbReference>
<keyword evidence="2" id="KW-0233">DNA recombination</keyword>
<dbReference type="Pfam" id="PF13102">
    <property type="entry name" value="Phage_int_SAM_5"/>
    <property type="match status" value="1"/>
</dbReference>
<dbReference type="AlphaFoldDB" id="A0A9D1XS73"/>
<dbReference type="Proteomes" id="UP000823847">
    <property type="component" value="Unassembled WGS sequence"/>
</dbReference>
<dbReference type="Gene3D" id="1.10.443.10">
    <property type="entry name" value="Intergrase catalytic core"/>
    <property type="match status" value="1"/>
</dbReference>
<protein>
    <submittedName>
        <fullName evidence="4">Site-specific integrase</fullName>
    </submittedName>
</protein>
<dbReference type="GO" id="GO:0003677">
    <property type="term" value="F:DNA binding"/>
    <property type="evidence" value="ECO:0007669"/>
    <property type="project" value="UniProtKB-KW"/>
</dbReference>
<feature type="domain" description="Phage integrase SAM-like" evidence="3">
    <location>
        <begin position="101"/>
        <end position="192"/>
    </location>
</feature>
<dbReference type="InterPro" id="IPR050090">
    <property type="entry name" value="Tyrosine_recombinase_XerCD"/>
</dbReference>
<dbReference type="EMBL" id="DXEN01000063">
    <property type="protein sequence ID" value="HIX86588.1"/>
    <property type="molecule type" value="Genomic_DNA"/>
</dbReference>
<dbReference type="InterPro" id="IPR010998">
    <property type="entry name" value="Integrase_recombinase_N"/>
</dbReference>
<evidence type="ECO:0000259" key="3">
    <source>
        <dbReference type="Pfam" id="PF13102"/>
    </source>
</evidence>
<accession>A0A9D1XS73</accession>